<accession>A0A0C2ETB1</accession>
<keyword evidence="3" id="KW-1185">Reference proteome</keyword>
<dbReference type="PANTHER" id="PTHR43628:SF1">
    <property type="entry name" value="CHITIN SYNTHASE REGULATORY FACTOR 2-RELATED"/>
    <property type="match status" value="1"/>
</dbReference>
<name>A0A0C2ETB1_9PEZI</name>
<dbReference type="Pfam" id="PF08238">
    <property type="entry name" value="Sel1"/>
    <property type="match status" value="3"/>
</dbReference>
<dbReference type="InterPro" id="IPR006597">
    <property type="entry name" value="Sel1-like"/>
</dbReference>
<dbReference type="GeneID" id="63679928"/>
<dbReference type="VEuPathDB" id="FungiDB:SPBR_06751"/>
<reference evidence="2 3" key="1">
    <citation type="journal article" date="2014" name="BMC Genomics">
        <title>Comparative genomics of the major fungal agents of human and animal Sporotrichosis: Sporothrix schenckii and Sporothrix brasiliensis.</title>
        <authorList>
            <person name="Teixeira M.M."/>
            <person name="de Almeida L.G."/>
            <person name="Kubitschek-Barreira P."/>
            <person name="Alves F.L."/>
            <person name="Kioshima E.S."/>
            <person name="Abadio A.K."/>
            <person name="Fernandes L."/>
            <person name="Derengowski L.S."/>
            <person name="Ferreira K.S."/>
            <person name="Souza R.C."/>
            <person name="Ruiz J.C."/>
            <person name="de Andrade N.C."/>
            <person name="Paes H.C."/>
            <person name="Nicola A.M."/>
            <person name="Albuquerque P."/>
            <person name="Gerber A.L."/>
            <person name="Martins V.P."/>
            <person name="Peconick L.D."/>
            <person name="Neto A.V."/>
            <person name="Chaucanez C.B."/>
            <person name="Silva P.A."/>
            <person name="Cunha O.L."/>
            <person name="de Oliveira F.F."/>
            <person name="dos Santos T.C."/>
            <person name="Barros A.L."/>
            <person name="Soares M.A."/>
            <person name="de Oliveira L.M."/>
            <person name="Marini M.M."/>
            <person name="Villalobos-Duno H."/>
            <person name="Cunha M.M."/>
            <person name="de Hoog S."/>
            <person name="da Silveira J.F."/>
            <person name="Henrissat B."/>
            <person name="Nino-Vega G.A."/>
            <person name="Cisalpino P.S."/>
            <person name="Mora-Montes H.M."/>
            <person name="Almeida S.R."/>
            <person name="Stajich J.E."/>
            <person name="Lopes-Bezerra L.M."/>
            <person name="Vasconcelos A.T."/>
            <person name="Felipe M.S."/>
        </authorList>
    </citation>
    <scope>NUCLEOTIDE SEQUENCE [LARGE SCALE GENOMIC DNA]</scope>
    <source>
        <strain evidence="2 3">5110</strain>
    </source>
</reference>
<feature type="region of interest" description="Disordered" evidence="1">
    <location>
        <begin position="260"/>
        <end position="309"/>
    </location>
</feature>
<dbReference type="HOGENOM" id="CLU_033724_0_1_1"/>
<feature type="compositionally biased region" description="Basic and acidic residues" evidence="1">
    <location>
        <begin position="1"/>
        <end position="13"/>
    </location>
</feature>
<evidence type="ECO:0000313" key="3">
    <source>
        <dbReference type="Proteomes" id="UP000031575"/>
    </source>
</evidence>
<dbReference type="SMART" id="SM00671">
    <property type="entry name" value="SEL1"/>
    <property type="match status" value="3"/>
</dbReference>
<feature type="compositionally biased region" description="Low complexity" evidence="1">
    <location>
        <begin position="105"/>
        <end position="115"/>
    </location>
</feature>
<evidence type="ECO:0008006" key="4">
    <source>
        <dbReference type="Google" id="ProtNLM"/>
    </source>
</evidence>
<dbReference type="RefSeq" id="XP_040617689.1">
    <property type="nucleotide sequence ID" value="XM_040765007.1"/>
</dbReference>
<evidence type="ECO:0000256" key="1">
    <source>
        <dbReference type="SAM" id="MobiDB-lite"/>
    </source>
</evidence>
<dbReference type="PANTHER" id="PTHR43628">
    <property type="entry name" value="ACTIVATOR OF C KINASE PROTEIN 1-RELATED"/>
    <property type="match status" value="1"/>
</dbReference>
<sequence length="495" mass="53373">MGLRDILKKKGGSDDEGGFTDSRNESEFDQFQHQYQQEFPSQSQSQPQPQRRRTPPPRPPPPDPLQTSEFTFIRSDTLSQEVIHPPADVDDFGRNQYLQAGGGSNSNSSDGGLASPASPQNHRRSFDMFRKSSRSGRSSRSASVSSSGVAGDGSNAAAESTARRLSQRLHLSRTPSTSSHVPTNLPEIVVPEGEGEGGNRPVGHSSSLSLSSQGSSSSTRGGEAPTSAPVPSAQNSKPAPVNPVVESQWEKRATMLAQENEKVQQLHGSRPGTPEDRLGRKGAASPAGSSHSRSRSRSNSNANGAVSSKELDANIQEAIRLHEEGELEQSTRMFGILADPRGYNNPLSQVLYGLALRHGWGCAPDTETAVKYLSAAASNAAAVEELALKAGINKGGAAKGELVLAIFELANCFRNGWGLDRDPLAAKQYYETAANLGDTDAMNEVAWCYLEGFGCKKDKFLASKYYRLAEQNGNKTLGNSWIWKEKYDPDKQKKK</sequence>
<feature type="compositionally biased region" description="Low complexity" evidence="1">
    <location>
        <begin position="135"/>
        <end position="158"/>
    </location>
</feature>
<proteinExistence type="predicted"/>
<dbReference type="Proteomes" id="UP000031575">
    <property type="component" value="Unassembled WGS sequence"/>
</dbReference>
<dbReference type="AlphaFoldDB" id="A0A0C2ETB1"/>
<dbReference type="OrthoDB" id="2148946at2759"/>
<dbReference type="GO" id="GO:0032153">
    <property type="term" value="C:cell division site"/>
    <property type="evidence" value="ECO:0007669"/>
    <property type="project" value="TreeGrafter"/>
</dbReference>
<evidence type="ECO:0000313" key="2">
    <source>
        <dbReference type="EMBL" id="KIH89679.1"/>
    </source>
</evidence>
<gene>
    <name evidence="2" type="ORF">SPBR_06751</name>
</gene>
<dbReference type="EMBL" id="AWTV01000009">
    <property type="protein sequence ID" value="KIH89679.1"/>
    <property type="molecule type" value="Genomic_DNA"/>
</dbReference>
<dbReference type="Gene3D" id="1.25.40.10">
    <property type="entry name" value="Tetratricopeptide repeat domain"/>
    <property type="match status" value="1"/>
</dbReference>
<feature type="compositionally biased region" description="Low complexity" evidence="1">
    <location>
        <begin position="31"/>
        <end position="49"/>
    </location>
</feature>
<protein>
    <recommendedName>
        <fullName evidence="4">Protein DSF2</fullName>
    </recommendedName>
</protein>
<feature type="region of interest" description="Disordered" evidence="1">
    <location>
        <begin position="1"/>
        <end position="243"/>
    </location>
</feature>
<dbReference type="FunFam" id="1.25.40.10:FF:001244">
    <property type="entry name" value="HCP-like protein"/>
    <property type="match status" value="1"/>
</dbReference>
<dbReference type="SUPFAM" id="SSF81901">
    <property type="entry name" value="HCP-like"/>
    <property type="match status" value="1"/>
</dbReference>
<feature type="compositionally biased region" description="Low complexity" evidence="1">
    <location>
        <begin position="282"/>
        <end position="308"/>
    </location>
</feature>
<dbReference type="InterPro" id="IPR011990">
    <property type="entry name" value="TPR-like_helical_dom_sf"/>
</dbReference>
<dbReference type="InterPro" id="IPR052945">
    <property type="entry name" value="Mitotic_Regulator"/>
</dbReference>
<organism evidence="2 3">
    <name type="scientific">Sporothrix brasiliensis 5110</name>
    <dbReference type="NCBI Taxonomy" id="1398154"/>
    <lineage>
        <taxon>Eukaryota</taxon>
        <taxon>Fungi</taxon>
        <taxon>Dikarya</taxon>
        <taxon>Ascomycota</taxon>
        <taxon>Pezizomycotina</taxon>
        <taxon>Sordariomycetes</taxon>
        <taxon>Sordariomycetidae</taxon>
        <taxon>Ophiostomatales</taxon>
        <taxon>Ophiostomataceae</taxon>
        <taxon>Sporothrix</taxon>
    </lineage>
</organism>
<comment type="caution">
    <text evidence="2">The sequence shown here is derived from an EMBL/GenBank/DDBJ whole genome shotgun (WGS) entry which is preliminary data.</text>
</comment>
<feature type="compositionally biased region" description="Low complexity" evidence="1">
    <location>
        <begin position="199"/>
        <end position="218"/>
    </location>
</feature>
<dbReference type="GO" id="GO:0010972">
    <property type="term" value="P:negative regulation of G2/M transition of mitotic cell cycle"/>
    <property type="evidence" value="ECO:0007669"/>
    <property type="project" value="TreeGrafter"/>
</dbReference>
<feature type="compositionally biased region" description="Polar residues" evidence="1">
    <location>
        <begin position="173"/>
        <end position="182"/>
    </location>
</feature>